<proteinExistence type="inferred from homology"/>
<evidence type="ECO:0000259" key="7">
    <source>
        <dbReference type="Pfam" id="PF00408"/>
    </source>
</evidence>
<dbReference type="SUPFAM" id="SSF53738">
    <property type="entry name" value="Phosphoglucomutase, first 3 domains"/>
    <property type="match status" value="3"/>
</dbReference>
<protein>
    <submittedName>
        <fullName evidence="11">Phosphomannomutase/phosphoglucomutase</fullName>
    </submittedName>
</protein>
<dbReference type="PANTHER" id="PTHR43771:SF1">
    <property type="entry name" value="PHOSPHOMANNOMUTASE"/>
    <property type="match status" value="1"/>
</dbReference>
<feature type="domain" description="Alpha-D-phosphohexomutase C-terminal" evidence="7">
    <location>
        <begin position="392"/>
        <end position="473"/>
    </location>
</feature>
<organism evidence="11 12">
    <name type="scientific">Brachybacterium huguangmaarense</name>
    <dbReference type="NCBI Taxonomy" id="1652028"/>
    <lineage>
        <taxon>Bacteria</taxon>
        <taxon>Bacillati</taxon>
        <taxon>Actinomycetota</taxon>
        <taxon>Actinomycetes</taxon>
        <taxon>Micrococcales</taxon>
        <taxon>Dermabacteraceae</taxon>
        <taxon>Brachybacterium</taxon>
    </lineage>
</organism>
<evidence type="ECO:0000256" key="1">
    <source>
        <dbReference type="ARBA" id="ARBA00001946"/>
    </source>
</evidence>
<dbReference type="Pfam" id="PF03966">
    <property type="entry name" value="Trm112p"/>
    <property type="match status" value="1"/>
</dbReference>
<dbReference type="InterPro" id="IPR005843">
    <property type="entry name" value="A-D-PHexomutase_C"/>
</dbReference>
<evidence type="ECO:0000313" key="11">
    <source>
        <dbReference type="EMBL" id="UYG15703.1"/>
    </source>
</evidence>
<keyword evidence="4" id="KW-0479">Metal-binding</keyword>
<dbReference type="Pfam" id="PF02880">
    <property type="entry name" value="PGM_PMM_III"/>
    <property type="match status" value="1"/>
</dbReference>
<dbReference type="InterPro" id="IPR005844">
    <property type="entry name" value="A-D-PHexomutase_a/b/a-I"/>
</dbReference>
<sequence length="558" mass="58074">MHDGAGDRAASTDVHDLSAIVTSSDIRGVAGEQLTAAVAQALGAAFADHLDAGDLIVAHDMRVSSPALAAAFADGARLRGSTVAVAGLSATDQLYCASGLHDAAGAMITASHNPAADNGVKLCRAGARPVGRDTGLDAIRRGAEAYLRAGVVAERPGGRLEHVDTLADYVALMLRLVPVPARRPLRVVVDAANAMAALTVPAVTAHLDAVTVIPLHFELDGTFPHHAANPLDLTTLEELRAAVRREGADLGLAFDGDADRCVVVDETGTPVAPSAITALIATGEIARARAAGEEAPVVVANLVSSRHVGEAIAAAGGRHVRSAVGHSLIKDLMASHHAVFGGEHSAHYYFRDFFGADSGMLAALHVLAALEATDEPLSRLVALHHPYATSGEINSRVPDAAAARARVRQVVGSCPGVVIDDLDGMTVTHWGDDLPPAERWWFSLRSSHTEPLLRLNVEAAEEDTMTRVRDEVLGLVRSEDTPGTEDEAASLAARSGAPTAASAADVPAWVRAALRCPVCRGELRDAPSALTCTSCARTYPVSDGIPVLIPDYAEQPRD</sequence>
<dbReference type="PANTHER" id="PTHR43771">
    <property type="entry name" value="PHOSPHOMANNOMUTASE"/>
    <property type="match status" value="1"/>
</dbReference>
<keyword evidence="5" id="KW-0460">Magnesium</keyword>
<gene>
    <name evidence="11" type="ORF">BRM3_08605</name>
</gene>
<evidence type="ECO:0000256" key="3">
    <source>
        <dbReference type="ARBA" id="ARBA00022553"/>
    </source>
</evidence>
<dbReference type="Pfam" id="PF02878">
    <property type="entry name" value="PGM_PMM_I"/>
    <property type="match status" value="1"/>
</dbReference>
<dbReference type="Pfam" id="PF02879">
    <property type="entry name" value="PGM_PMM_II"/>
    <property type="match status" value="1"/>
</dbReference>
<dbReference type="Gene3D" id="3.40.120.10">
    <property type="entry name" value="Alpha-D-Glucose-1,6-Bisphosphate, subunit A, domain 3"/>
    <property type="match status" value="3"/>
</dbReference>
<feature type="domain" description="Alpha-D-phosphohexomutase alpha/beta/alpha" evidence="10">
    <location>
        <begin position="278"/>
        <end position="383"/>
    </location>
</feature>
<dbReference type="InterPro" id="IPR005846">
    <property type="entry name" value="A-D-PHexomutase_a/b/a-III"/>
</dbReference>
<evidence type="ECO:0000256" key="4">
    <source>
        <dbReference type="ARBA" id="ARBA00022723"/>
    </source>
</evidence>
<dbReference type="InterPro" id="IPR005841">
    <property type="entry name" value="Alpha-D-phosphohexomutase_SF"/>
</dbReference>
<dbReference type="InterPro" id="IPR036900">
    <property type="entry name" value="A-D-PHexomutase_C_sf"/>
</dbReference>
<evidence type="ECO:0000256" key="6">
    <source>
        <dbReference type="ARBA" id="ARBA00023235"/>
    </source>
</evidence>
<evidence type="ECO:0000259" key="9">
    <source>
        <dbReference type="Pfam" id="PF02879"/>
    </source>
</evidence>
<evidence type="ECO:0000259" key="10">
    <source>
        <dbReference type="Pfam" id="PF02880"/>
    </source>
</evidence>
<accession>A0ABY6FZ59</accession>
<keyword evidence="3" id="KW-0597">Phosphoprotein</keyword>
<dbReference type="SUPFAM" id="SSF55957">
    <property type="entry name" value="Phosphoglucomutase, C-terminal domain"/>
    <property type="match status" value="1"/>
</dbReference>
<dbReference type="Pfam" id="PF00408">
    <property type="entry name" value="PGM_PMM_IV"/>
    <property type="match status" value="1"/>
</dbReference>
<dbReference type="InterPro" id="IPR005651">
    <property type="entry name" value="Trm112-like"/>
</dbReference>
<dbReference type="Gene3D" id="2.20.25.10">
    <property type="match status" value="1"/>
</dbReference>
<feature type="domain" description="Alpha-D-phosphohexomutase alpha/beta/alpha" evidence="8">
    <location>
        <begin position="23"/>
        <end position="141"/>
    </location>
</feature>
<keyword evidence="12" id="KW-1185">Reference proteome</keyword>
<reference evidence="11" key="1">
    <citation type="submission" date="2022-10" db="EMBL/GenBank/DDBJ databases">
        <title>Whole-Genome Sequencing of Brachybacterium huguangmaarense BRM-3, Isolated from Betula schmidtii.</title>
        <authorList>
            <person name="Haam D."/>
        </authorList>
    </citation>
    <scope>NUCLEOTIDE SEQUENCE</scope>
    <source>
        <strain evidence="11">BRM-3</strain>
    </source>
</reference>
<dbReference type="RefSeq" id="WP_263592917.1">
    <property type="nucleotide sequence ID" value="NZ_CP107020.1"/>
</dbReference>
<dbReference type="InterPro" id="IPR016055">
    <property type="entry name" value="A-D-PHexomutase_a/b/a-I/II/III"/>
</dbReference>
<dbReference type="SUPFAM" id="SSF158997">
    <property type="entry name" value="Trm112p-like"/>
    <property type="match status" value="1"/>
</dbReference>
<evidence type="ECO:0000256" key="2">
    <source>
        <dbReference type="ARBA" id="ARBA00010231"/>
    </source>
</evidence>
<comment type="similarity">
    <text evidence="2">Belongs to the phosphohexose mutase family.</text>
</comment>
<evidence type="ECO:0000256" key="5">
    <source>
        <dbReference type="ARBA" id="ARBA00022842"/>
    </source>
</evidence>
<comment type="cofactor">
    <cofactor evidence="1">
        <name>Mg(2+)</name>
        <dbReference type="ChEBI" id="CHEBI:18420"/>
    </cofactor>
</comment>
<name>A0ABY6FZ59_9MICO</name>
<evidence type="ECO:0000313" key="12">
    <source>
        <dbReference type="Proteomes" id="UP001164305"/>
    </source>
</evidence>
<dbReference type="InterPro" id="IPR005845">
    <property type="entry name" value="A-D-PHexomutase_a/b/a-II"/>
</dbReference>
<dbReference type="Gene3D" id="3.30.310.50">
    <property type="entry name" value="Alpha-D-phosphohexomutase, C-terminal domain"/>
    <property type="match status" value="1"/>
</dbReference>
<dbReference type="EMBL" id="CP107020">
    <property type="protein sequence ID" value="UYG15703.1"/>
    <property type="molecule type" value="Genomic_DNA"/>
</dbReference>
<evidence type="ECO:0000259" key="8">
    <source>
        <dbReference type="Pfam" id="PF02878"/>
    </source>
</evidence>
<dbReference type="PRINTS" id="PR00509">
    <property type="entry name" value="PGMPMM"/>
</dbReference>
<keyword evidence="6" id="KW-0413">Isomerase</keyword>
<feature type="domain" description="Alpha-D-phosphohexomutase alpha/beta/alpha" evidence="9">
    <location>
        <begin position="168"/>
        <end position="268"/>
    </location>
</feature>
<dbReference type="Proteomes" id="UP001164305">
    <property type="component" value="Chromosome"/>
</dbReference>